<evidence type="ECO:0000256" key="1">
    <source>
        <dbReference type="SAM" id="MobiDB-lite"/>
    </source>
</evidence>
<comment type="caution">
    <text evidence="2">The sequence shown here is derived from an EMBL/GenBank/DDBJ whole genome shotgun (WGS) entry which is preliminary data.</text>
</comment>
<sequence>MGSNAPGASSSRAKASYSGSKGSNALRFPGDGVGSEEAAEVVSRVQTLRRSKRITNPPARFCEGNTVSSVSCFFTGPLVEREPSNCECTTVVREVENAKDEEVTILRGDEACDLVPKVDGVTPVMFKWVLKLEKKTDGSMTPFGRCWRDPL</sequence>
<proteinExistence type="predicted"/>
<evidence type="ECO:0000313" key="3">
    <source>
        <dbReference type="Proteomes" id="UP001412067"/>
    </source>
</evidence>
<feature type="compositionally biased region" description="Low complexity" evidence="1">
    <location>
        <begin position="7"/>
        <end position="23"/>
    </location>
</feature>
<keyword evidence="3" id="KW-1185">Reference proteome</keyword>
<name>A0ABR2M2Z9_9ASPA</name>
<gene>
    <name evidence="2" type="ORF">KSP40_PGU001661</name>
</gene>
<feature type="region of interest" description="Disordered" evidence="1">
    <location>
        <begin position="1"/>
        <end position="35"/>
    </location>
</feature>
<organism evidence="2 3">
    <name type="scientific">Platanthera guangdongensis</name>
    <dbReference type="NCBI Taxonomy" id="2320717"/>
    <lineage>
        <taxon>Eukaryota</taxon>
        <taxon>Viridiplantae</taxon>
        <taxon>Streptophyta</taxon>
        <taxon>Embryophyta</taxon>
        <taxon>Tracheophyta</taxon>
        <taxon>Spermatophyta</taxon>
        <taxon>Magnoliopsida</taxon>
        <taxon>Liliopsida</taxon>
        <taxon>Asparagales</taxon>
        <taxon>Orchidaceae</taxon>
        <taxon>Orchidoideae</taxon>
        <taxon>Orchideae</taxon>
        <taxon>Orchidinae</taxon>
        <taxon>Platanthera</taxon>
    </lineage>
</organism>
<dbReference type="Proteomes" id="UP001412067">
    <property type="component" value="Unassembled WGS sequence"/>
</dbReference>
<accession>A0ABR2M2Z9</accession>
<protein>
    <submittedName>
        <fullName evidence="2">Uncharacterized protein</fullName>
    </submittedName>
</protein>
<dbReference type="EMBL" id="JBBWWR010000012">
    <property type="protein sequence ID" value="KAK8958297.1"/>
    <property type="molecule type" value="Genomic_DNA"/>
</dbReference>
<reference evidence="2 3" key="1">
    <citation type="journal article" date="2022" name="Nat. Plants">
        <title>Genomes of leafy and leafless Platanthera orchids illuminate the evolution of mycoheterotrophy.</title>
        <authorList>
            <person name="Li M.H."/>
            <person name="Liu K.W."/>
            <person name="Li Z."/>
            <person name="Lu H.C."/>
            <person name="Ye Q.L."/>
            <person name="Zhang D."/>
            <person name="Wang J.Y."/>
            <person name="Li Y.F."/>
            <person name="Zhong Z.M."/>
            <person name="Liu X."/>
            <person name="Yu X."/>
            <person name="Liu D.K."/>
            <person name="Tu X.D."/>
            <person name="Liu B."/>
            <person name="Hao Y."/>
            <person name="Liao X.Y."/>
            <person name="Jiang Y.T."/>
            <person name="Sun W.H."/>
            <person name="Chen J."/>
            <person name="Chen Y.Q."/>
            <person name="Ai Y."/>
            <person name="Zhai J.W."/>
            <person name="Wu S.S."/>
            <person name="Zhou Z."/>
            <person name="Hsiao Y.Y."/>
            <person name="Wu W.L."/>
            <person name="Chen Y.Y."/>
            <person name="Lin Y.F."/>
            <person name="Hsu J.L."/>
            <person name="Li C.Y."/>
            <person name="Wang Z.W."/>
            <person name="Zhao X."/>
            <person name="Zhong W.Y."/>
            <person name="Ma X.K."/>
            <person name="Ma L."/>
            <person name="Huang J."/>
            <person name="Chen G.Z."/>
            <person name="Huang M.Z."/>
            <person name="Huang L."/>
            <person name="Peng D.H."/>
            <person name="Luo Y.B."/>
            <person name="Zou S.Q."/>
            <person name="Chen S.P."/>
            <person name="Lan S."/>
            <person name="Tsai W.C."/>
            <person name="Van de Peer Y."/>
            <person name="Liu Z.J."/>
        </authorList>
    </citation>
    <scope>NUCLEOTIDE SEQUENCE [LARGE SCALE GENOMIC DNA]</scope>
    <source>
        <strain evidence="2">Lor288</strain>
    </source>
</reference>
<evidence type="ECO:0000313" key="2">
    <source>
        <dbReference type="EMBL" id="KAK8958297.1"/>
    </source>
</evidence>